<keyword evidence="11" id="KW-1185">Reference proteome</keyword>
<dbReference type="PIRSF" id="PIRSF000350">
    <property type="entry name" value="Mercury_reductase_MerA"/>
    <property type="match status" value="1"/>
</dbReference>
<feature type="active site" description="Proton acceptor" evidence="5">
    <location>
        <position position="460"/>
    </location>
</feature>
<reference evidence="10 11" key="1">
    <citation type="submission" date="2014-04" db="EMBL/GenBank/DDBJ databases">
        <authorList>
            <consortium name="DOE Joint Genome Institute"/>
            <person name="Kuo A."/>
            <person name="Tarkka M."/>
            <person name="Buscot F."/>
            <person name="Kohler A."/>
            <person name="Nagy L.G."/>
            <person name="Floudas D."/>
            <person name="Copeland A."/>
            <person name="Barry K.W."/>
            <person name="Cichocki N."/>
            <person name="Veneault-Fourrey C."/>
            <person name="LaButti K."/>
            <person name="Lindquist E.A."/>
            <person name="Lipzen A."/>
            <person name="Lundell T."/>
            <person name="Morin E."/>
            <person name="Murat C."/>
            <person name="Sun H."/>
            <person name="Tunlid A."/>
            <person name="Henrissat B."/>
            <person name="Grigoriev I.V."/>
            <person name="Hibbett D.S."/>
            <person name="Martin F."/>
            <person name="Nordberg H.P."/>
            <person name="Cantor M.N."/>
            <person name="Hua S.X."/>
        </authorList>
    </citation>
    <scope>NUCLEOTIDE SEQUENCE [LARGE SCALE GENOMIC DNA]</scope>
    <source>
        <strain evidence="10 11">F 1598</strain>
    </source>
</reference>
<dbReference type="HOGENOM" id="CLU_016755_1_2_1"/>
<dbReference type="InterPro" id="IPR036188">
    <property type="entry name" value="FAD/NAD-bd_sf"/>
</dbReference>
<evidence type="ECO:0008006" key="12">
    <source>
        <dbReference type="Google" id="ProtNLM"/>
    </source>
</evidence>
<evidence type="ECO:0000256" key="2">
    <source>
        <dbReference type="ARBA" id="ARBA00022630"/>
    </source>
</evidence>
<proteinExistence type="inferred from homology"/>
<dbReference type="InterPro" id="IPR023753">
    <property type="entry name" value="FAD/NAD-binding_dom"/>
</dbReference>
<dbReference type="EMBL" id="KN833018">
    <property type="protein sequence ID" value="KIM78226.1"/>
    <property type="molecule type" value="Genomic_DNA"/>
</dbReference>
<gene>
    <name evidence="10" type="ORF">PILCRDRAFT_600159</name>
</gene>
<feature type="binding site" evidence="6">
    <location>
        <position position="283"/>
    </location>
    <ligand>
        <name>NAD(+)</name>
        <dbReference type="ChEBI" id="CHEBI:57540"/>
    </ligand>
</feature>
<evidence type="ECO:0000256" key="5">
    <source>
        <dbReference type="PIRSR" id="PIRSR000350-2"/>
    </source>
</evidence>
<keyword evidence="6" id="KW-0547">Nucleotide-binding</keyword>
<feature type="disulfide bond" description="Redox-active" evidence="7">
    <location>
        <begin position="43"/>
        <end position="48"/>
    </location>
</feature>
<evidence type="ECO:0000256" key="3">
    <source>
        <dbReference type="ARBA" id="ARBA00022827"/>
    </source>
</evidence>
<dbReference type="PRINTS" id="PR00411">
    <property type="entry name" value="PNDRDTASEI"/>
</dbReference>
<dbReference type="Pfam" id="PF02852">
    <property type="entry name" value="Pyr_redox_dim"/>
    <property type="match status" value="1"/>
</dbReference>
<accession>A0A0C3FEC5</accession>
<dbReference type="SUPFAM" id="SSF51905">
    <property type="entry name" value="FAD/NAD(P)-binding domain"/>
    <property type="match status" value="1"/>
</dbReference>
<keyword evidence="4" id="KW-0560">Oxidoreductase</keyword>
<feature type="binding site" evidence="6">
    <location>
        <position position="123"/>
    </location>
    <ligand>
        <name>FAD</name>
        <dbReference type="ChEBI" id="CHEBI:57692"/>
    </ligand>
</feature>
<evidence type="ECO:0000313" key="11">
    <source>
        <dbReference type="Proteomes" id="UP000054166"/>
    </source>
</evidence>
<reference evidence="11" key="2">
    <citation type="submission" date="2015-01" db="EMBL/GenBank/DDBJ databases">
        <title>Evolutionary Origins and Diversification of the Mycorrhizal Mutualists.</title>
        <authorList>
            <consortium name="DOE Joint Genome Institute"/>
            <consortium name="Mycorrhizal Genomics Consortium"/>
            <person name="Kohler A."/>
            <person name="Kuo A."/>
            <person name="Nagy L.G."/>
            <person name="Floudas D."/>
            <person name="Copeland A."/>
            <person name="Barry K.W."/>
            <person name="Cichocki N."/>
            <person name="Veneault-Fourrey C."/>
            <person name="LaButti K."/>
            <person name="Lindquist E.A."/>
            <person name="Lipzen A."/>
            <person name="Lundell T."/>
            <person name="Morin E."/>
            <person name="Murat C."/>
            <person name="Riley R."/>
            <person name="Ohm R."/>
            <person name="Sun H."/>
            <person name="Tunlid A."/>
            <person name="Henrissat B."/>
            <person name="Grigoriev I.V."/>
            <person name="Hibbett D.S."/>
            <person name="Martin F."/>
        </authorList>
    </citation>
    <scope>NUCLEOTIDE SEQUENCE [LARGE SCALE GENOMIC DNA]</scope>
    <source>
        <strain evidence="11">F 1598</strain>
    </source>
</reference>
<dbReference type="InterPro" id="IPR001100">
    <property type="entry name" value="Pyr_nuc-diS_OxRdtase"/>
</dbReference>
<dbReference type="STRING" id="765440.A0A0C3FEC5"/>
<sequence>MMAAKYDAIVIGAGQAGVPLAKALAQAGKKTALVEREHIGGTCINEGCTPTKTMIASGRVAYLTRRGPEYGIHIDGATVRNETAVTVDMKRVRQRKRDIVESFRSGSESKLKAAGVECIMGEGSFTDAHSLDIKLSDGSGTKSVSADLIFINTGERPALPKLPGIESVPVLNSTTIMELDVVPSHLIVLGGGYIGLEFGQLFRRLGAAVTIIQRGKQLLAREDADIAEEVLKILEEDGISVLLQTSAVGVSKSSGSDGSIHVTVSGPKGTKTLTGSHLLAAAGRKPNSDMLNFQAAGIASDSVHGYVKVSPFLETNVPGVYALGDVKGPPAFTHIAYDDWRIIQANLLESRSHKLSTTNRLVPYTVFMDPQLGHVGLHEHEALAMGKKIKVASMPMTWVARALEVDETRGVMKAIVDTGTDEIIGFTVLGLEGGEIMSTMQMAMQGGLKWMALRDTVFAHPTLAESLNNLWGTLKNVE</sequence>
<feature type="binding site" evidence="6">
    <location>
        <begin position="190"/>
        <end position="197"/>
    </location>
    <ligand>
        <name>NAD(+)</name>
        <dbReference type="ChEBI" id="CHEBI:57540"/>
    </ligand>
</feature>
<feature type="domain" description="Pyridine nucleotide-disulphide oxidoreductase dimerisation" evidence="8">
    <location>
        <begin position="362"/>
        <end position="468"/>
    </location>
</feature>
<evidence type="ECO:0000256" key="4">
    <source>
        <dbReference type="ARBA" id="ARBA00023002"/>
    </source>
</evidence>
<protein>
    <recommendedName>
        <fullName evidence="12">Mercuric reductase</fullName>
    </recommendedName>
</protein>
<name>A0A0C3FEC5_PILCF</name>
<dbReference type="FunFam" id="3.30.390.30:FF:000001">
    <property type="entry name" value="Dihydrolipoyl dehydrogenase"/>
    <property type="match status" value="1"/>
</dbReference>
<evidence type="ECO:0000256" key="7">
    <source>
        <dbReference type="PIRSR" id="PIRSR000350-4"/>
    </source>
</evidence>
<comment type="similarity">
    <text evidence="1">Belongs to the class-I pyridine nucleotide-disulfide oxidoreductase family.</text>
</comment>
<dbReference type="OrthoDB" id="361797at2759"/>
<dbReference type="PRINTS" id="PR00368">
    <property type="entry name" value="FADPNR"/>
</dbReference>
<dbReference type="InterPro" id="IPR016156">
    <property type="entry name" value="FAD/NAD-linked_Rdtase_dimer_sf"/>
</dbReference>
<dbReference type="Gene3D" id="3.50.50.60">
    <property type="entry name" value="FAD/NAD(P)-binding domain"/>
    <property type="match status" value="2"/>
</dbReference>
<comment type="cofactor">
    <cofactor evidence="6">
        <name>FAD</name>
        <dbReference type="ChEBI" id="CHEBI:57692"/>
    </cofactor>
    <text evidence="6">Binds 1 FAD per subunit.</text>
</comment>
<dbReference type="Pfam" id="PF07992">
    <property type="entry name" value="Pyr_redox_2"/>
    <property type="match status" value="1"/>
</dbReference>
<dbReference type="PANTHER" id="PTHR43014">
    <property type="entry name" value="MERCURIC REDUCTASE"/>
    <property type="match status" value="1"/>
</dbReference>
<evidence type="ECO:0000313" key="10">
    <source>
        <dbReference type="EMBL" id="KIM78226.1"/>
    </source>
</evidence>
<feature type="binding site" evidence="6">
    <location>
        <position position="325"/>
    </location>
    <ligand>
        <name>FAD</name>
        <dbReference type="ChEBI" id="CHEBI:57692"/>
    </ligand>
</feature>
<dbReference type="Proteomes" id="UP000054166">
    <property type="component" value="Unassembled WGS sequence"/>
</dbReference>
<keyword evidence="6" id="KW-0520">NAD</keyword>
<dbReference type="InterPro" id="IPR004099">
    <property type="entry name" value="Pyr_nucl-diS_OxRdtase_dimer"/>
</dbReference>
<dbReference type="AlphaFoldDB" id="A0A0C3FEC5"/>
<dbReference type="PANTHER" id="PTHR43014:SF2">
    <property type="entry name" value="MERCURIC REDUCTASE"/>
    <property type="match status" value="1"/>
</dbReference>
<dbReference type="GO" id="GO:0003955">
    <property type="term" value="F:NAD(P)H dehydrogenase (quinone) activity"/>
    <property type="evidence" value="ECO:0007669"/>
    <property type="project" value="TreeGrafter"/>
</dbReference>
<feature type="domain" description="FAD/NAD(P)-binding" evidence="9">
    <location>
        <begin position="6"/>
        <end position="337"/>
    </location>
</feature>
<dbReference type="InParanoid" id="A0A0C3FEC5"/>
<dbReference type="SUPFAM" id="SSF55424">
    <property type="entry name" value="FAD/NAD-linked reductases, dimerisation (C-terminal) domain"/>
    <property type="match status" value="1"/>
</dbReference>
<keyword evidence="3 6" id="KW-0274">FAD</keyword>
<evidence type="ECO:0000259" key="9">
    <source>
        <dbReference type="Pfam" id="PF07992"/>
    </source>
</evidence>
<dbReference type="GO" id="GO:0050660">
    <property type="term" value="F:flavin adenine dinucleotide binding"/>
    <property type="evidence" value="ECO:0007669"/>
    <property type="project" value="TreeGrafter"/>
</dbReference>
<feature type="binding site" evidence="6">
    <location>
        <position position="52"/>
    </location>
    <ligand>
        <name>FAD</name>
        <dbReference type="ChEBI" id="CHEBI:57692"/>
    </ligand>
</feature>
<keyword evidence="2" id="KW-0285">Flavoprotein</keyword>
<evidence type="ECO:0000256" key="1">
    <source>
        <dbReference type="ARBA" id="ARBA00007532"/>
    </source>
</evidence>
<organism evidence="10 11">
    <name type="scientific">Piloderma croceum (strain F 1598)</name>
    <dbReference type="NCBI Taxonomy" id="765440"/>
    <lineage>
        <taxon>Eukaryota</taxon>
        <taxon>Fungi</taxon>
        <taxon>Dikarya</taxon>
        <taxon>Basidiomycota</taxon>
        <taxon>Agaricomycotina</taxon>
        <taxon>Agaricomycetes</taxon>
        <taxon>Agaricomycetidae</taxon>
        <taxon>Atheliales</taxon>
        <taxon>Atheliaceae</taxon>
        <taxon>Piloderma</taxon>
    </lineage>
</organism>
<evidence type="ECO:0000259" key="8">
    <source>
        <dbReference type="Pfam" id="PF02852"/>
    </source>
</evidence>
<dbReference type="Gene3D" id="3.30.390.30">
    <property type="match status" value="1"/>
</dbReference>
<evidence type="ECO:0000256" key="6">
    <source>
        <dbReference type="PIRSR" id="PIRSR000350-3"/>
    </source>
</evidence>